<comment type="caution">
    <text evidence="1">The sequence shown here is derived from an EMBL/GenBank/DDBJ whole genome shotgun (WGS) entry which is preliminary data.</text>
</comment>
<evidence type="ECO:0000313" key="2">
    <source>
        <dbReference type="Proteomes" id="UP000667650"/>
    </source>
</evidence>
<name>A0A964TEZ2_9FLAO</name>
<organism evidence="1 2">
    <name type="scientific">Flagellimonas ochracea</name>
    <dbReference type="NCBI Taxonomy" id="2696472"/>
    <lineage>
        <taxon>Bacteria</taxon>
        <taxon>Pseudomonadati</taxon>
        <taxon>Bacteroidota</taxon>
        <taxon>Flavobacteriia</taxon>
        <taxon>Flavobacteriales</taxon>
        <taxon>Flavobacteriaceae</taxon>
        <taxon>Flagellimonas</taxon>
    </lineage>
</organism>
<sequence length="45" mass="5091">MEPSVKVVLGNTVRQPEAEEQFFGVAFSALHTISYRFPDAYESKN</sequence>
<protein>
    <submittedName>
        <fullName evidence="1">Uncharacterized protein</fullName>
    </submittedName>
</protein>
<reference evidence="1" key="1">
    <citation type="submission" date="2020-01" db="EMBL/GenBank/DDBJ databases">
        <title>Muricauda ochracea sp. nov., isolated from a tidal flat of Garorim bay in Korea.</title>
        <authorList>
            <person name="Kim D."/>
            <person name="Yoo Y."/>
            <person name="Kim J.-J."/>
        </authorList>
    </citation>
    <scope>NUCLEOTIDE SEQUENCE</scope>
    <source>
        <strain evidence="1">JGD-17</strain>
    </source>
</reference>
<keyword evidence="2" id="KW-1185">Reference proteome</keyword>
<evidence type="ECO:0000313" key="1">
    <source>
        <dbReference type="EMBL" id="NAY93089.1"/>
    </source>
</evidence>
<dbReference type="RefSeq" id="WP_166524502.1">
    <property type="nucleotide sequence ID" value="NZ_JAAABI010000006.1"/>
</dbReference>
<dbReference type="Proteomes" id="UP000667650">
    <property type="component" value="Unassembled WGS sequence"/>
</dbReference>
<accession>A0A964TEZ2</accession>
<gene>
    <name evidence="1" type="ORF">GTQ34_14305</name>
</gene>
<dbReference type="EMBL" id="JAAABI010000006">
    <property type="protein sequence ID" value="NAY93089.1"/>
    <property type="molecule type" value="Genomic_DNA"/>
</dbReference>
<proteinExistence type="predicted"/>
<dbReference type="AlphaFoldDB" id="A0A964TEZ2"/>